<sequence>MAHPTSVLAAEVGKFYDHLTTYQTAQDEDLNFHFGYWDVPPDGTPPAPGTDVAELEAAAERLTELMIEKIRVRTGDRVLDVGSGSGIPAVRLTRATGASVVGISISREQVRRSTDRAREENLSERLEFEYADAAELPFGPDSFDAAWALESIIHVPDRAQVLREIARVVRPGGRFVATDIFERSPVPDEKRHAVDSFYSGLLLGPSVRFDDYPALLRGAGLRPLELIDVSDQVIARSFQLLAERIRRDKENLDDLLGDELYQRLASTGVDGLREIGYLVVVAERPAE</sequence>
<dbReference type="CDD" id="cd02440">
    <property type="entry name" value="AdoMet_MTases"/>
    <property type="match status" value="1"/>
</dbReference>
<keyword evidence="2 5" id="KW-0808">Transferase</keyword>
<dbReference type="OrthoDB" id="9769602at2"/>
<dbReference type="Gene3D" id="3.40.50.150">
    <property type="entry name" value="Vaccinia Virus protein VP39"/>
    <property type="match status" value="1"/>
</dbReference>
<evidence type="ECO:0000256" key="1">
    <source>
        <dbReference type="ARBA" id="ARBA00022603"/>
    </source>
</evidence>
<feature type="domain" description="Polyketide synthase-like methyltransferase" evidence="4">
    <location>
        <begin position="46"/>
        <end position="285"/>
    </location>
</feature>
<evidence type="ECO:0000313" key="5">
    <source>
        <dbReference type="EMBL" id="OHV20409.1"/>
    </source>
</evidence>
<reference evidence="6" key="1">
    <citation type="submission" date="2016-07" db="EMBL/GenBank/DDBJ databases">
        <title>Frankia sp. NRRL B-16219 Genome sequencing.</title>
        <authorList>
            <person name="Ghodhbane-Gtari F."/>
            <person name="Swanson E."/>
            <person name="Gueddou A."/>
            <person name="Louati M."/>
            <person name="Nouioui I."/>
            <person name="Hezbri K."/>
            <person name="Abebe-Akele F."/>
            <person name="Simpson S."/>
            <person name="Morris K."/>
            <person name="Thomas K."/>
            <person name="Gtari M."/>
            <person name="Tisa L.S."/>
        </authorList>
    </citation>
    <scope>NUCLEOTIDE SEQUENCE [LARGE SCALE GENOMIC DNA]</scope>
    <source>
        <strain evidence="6">NRRL B-16219</strain>
    </source>
</reference>
<dbReference type="Proteomes" id="UP000179769">
    <property type="component" value="Unassembled WGS sequence"/>
</dbReference>
<dbReference type="PANTHER" id="PTHR44068">
    <property type="entry name" value="ZGC:194242"/>
    <property type="match status" value="1"/>
</dbReference>
<dbReference type="EMBL" id="MAXA01000265">
    <property type="protein sequence ID" value="OHV20409.1"/>
    <property type="molecule type" value="Genomic_DNA"/>
</dbReference>
<keyword evidence="1 5" id="KW-0489">Methyltransferase</keyword>
<dbReference type="PANTHER" id="PTHR44068:SF11">
    <property type="entry name" value="GERANYL DIPHOSPHATE 2-C-METHYLTRANSFERASE"/>
    <property type="match status" value="1"/>
</dbReference>
<dbReference type="InterPro" id="IPR013216">
    <property type="entry name" value="Methyltransf_11"/>
</dbReference>
<dbReference type="InterPro" id="IPR029063">
    <property type="entry name" value="SAM-dependent_MTases_sf"/>
</dbReference>
<dbReference type="InterPro" id="IPR050447">
    <property type="entry name" value="Erg6_SMT_methyltransf"/>
</dbReference>
<dbReference type="RefSeq" id="WP_071066767.1">
    <property type="nucleotide sequence ID" value="NZ_MAXA01000265.1"/>
</dbReference>
<accession>A0A1S1PH97</accession>
<name>A0A1S1PH97_9ACTN</name>
<comment type="caution">
    <text evidence="5">The sequence shown here is derived from an EMBL/GenBank/DDBJ whole genome shotgun (WGS) entry which is preliminary data.</text>
</comment>
<evidence type="ECO:0000256" key="3">
    <source>
        <dbReference type="ARBA" id="ARBA00022691"/>
    </source>
</evidence>
<dbReference type="AlphaFoldDB" id="A0A1S1PH97"/>
<keyword evidence="6" id="KW-1185">Reference proteome</keyword>
<evidence type="ECO:0000259" key="4">
    <source>
        <dbReference type="SMART" id="SM00828"/>
    </source>
</evidence>
<evidence type="ECO:0000256" key="2">
    <source>
        <dbReference type="ARBA" id="ARBA00022679"/>
    </source>
</evidence>
<dbReference type="SUPFAM" id="SSF53335">
    <property type="entry name" value="S-adenosyl-L-methionine-dependent methyltransferases"/>
    <property type="match status" value="1"/>
</dbReference>
<protein>
    <submittedName>
        <fullName evidence="5">Methyltransferase type 11</fullName>
    </submittedName>
</protein>
<organism evidence="5 6">
    <name type="scientific">Parafrankia soli</name>
    <dbReference type="NCBI Taxonomy" id="2599596"/>
    <lineage>
        <taxon>Bacteria</taxon>
        <taxon>Bacillati</taxon>
        <taxon>Actinomycetota</taxon>
        <taxon>Actinomycetes</taxon>
        <taxon>Frankiales</taxon>
        <taxon>Frankiaceae</taxon>
        <taxon>Parafrankia</taxon>
    </lineage>
</organism>
<evidence type="ECO:0000313" key="6">
    <source>
        <dbReference type="Proteomes" id="UP000179769"/>
    </source>
</evidence>
<dbReference type="InterPro" id="IPR020803">
    <property type="entry name" value="MeTfrase_dom"/>
</dbReference>
<dbReference type="GO" id="GO:0008757">
    <property type="term" value="F:S-adenosylmethionine-dependent methyltransferase activity"/>
    <property type="evidence" value="ECO:0007669"/>
    <property type="project" value="InterPro"/>
</dbReference>
<proteinExistence type="predicted"/>
<dbReference type="GO" id="GO:0032259">
    <property type="term" value="P:methylation"/>
    <property type="evidence" value="ECO:0007669"/>
    <property type="project" value="UniProtKB-KW"/>
</dbReference>
<dbReference type="Pfam" id="PF08241">
    <property type="entry name" value="Methyltransf_11"/>
    <property type="match status" value="1"/>
</dbReference>
<gene>
    <name evidence="5" type="ORF">BBK14_28050</name>
</gene>
<keyword evidence="3" id="KW-0949">S-adenosyl-L-methionine</keyword>
<dbReference type="SMART" id="SM00828">
    <property type="entry name" value="PKS_MT"/>
    <property type="match status" value="1"/>
</dbReference>